<organism evidence="2 3">
    <name type="scientific">Oharaeibacter diazotrophicus</name>
    <dbReference type="NCBI Taxonomy" id="1920512"/>
    <lineage>
        <taxon>Bacteria</taxon>
        <taxon>Pseudomonadati</taxon>
        <taxon>Pseudomonadota</taxon>
        <taxon>Alphaproteobacteria</taxon>
        <taxon>Hyphomicrobiales</taxon>
        <taxon>Pleomorphomonadaceae</taxon>
        <taxon>Oharaeibacter</taxon>
    </lineage>
</organism>
<dbReference type="InterPro" id="IPR012807">
    <property type="entry name" value="Anti-sigma_ChrR"/>
</dbReference>
<gene>
    <name evidence="2" type="ORF">EDD54_0981</name>
</gene>
<protein>
    <submittedName>
        <fullName evidence="2">ChrR-like anti-ECFsigma factor</fullName>
    </submittedName>
</protein>
<dbReference type="Gene3D" id="2.60.120.10">
    <property type="entry name" value="Jelly Rolls"/>
    <property type="match status" value="1"/>
</dbReference>
<dbReference type="EMBL" id="SNXY01000006">
    <property type="protein sequence ID" value="TDP87095.1"/>
    <property type="molecule type" value="Genomic_DNA"/>
</dbReference>
<dbReference type="Pfam" id="PF12973">
    <property type="entry name" value="Cupin_7"/>
    <property type="match status" value="1"/>
</dbReference>
<dbReference type="Proteomes" id="UP000294547">
    <property type="component" value="Unassembled WGS sequence"/>
</dbReference>
<dbReference type="NCBIfam" id="TIGR02451">
    <property type="entry name" value="anti_sig_ChrR"/>
    <property type="match status" value="1"/>
</dbReference>
<dbReference type="Gene3D" id="1.10.10.1320">
    <property type="entry name" value="Anti-sigma factor, zinc-finger domain"/>
    <property type="match status" value="1"/>
</dbReference>
<reference evidence="2 3" key="1">
    <citation type="submission" date="2019-03" db="EMBL/GenBank/DDBJ databases">
        <title>Genomic Encyclopedia of Type Strains, Phase IV (KMG-IV): sequencing the most valuable type-strain genomes for metagenomic binning, comparative biology and taxonomic classification.</title>
        <authorList>
            <person name="Goeker M."/>
        </authorList>
    </citation>
    <scope>NUCLEOTIDE SEQUENCE [LARGE SCALE GENOMIC DNA]</scope>
    <source>
        <strain evidence="2 3">DSM 102969</strain>
    </source>
</reference>
<evidence type="ECO:0000313" key="2">
    <source>
        <dbReference type="EMBL" id="TDP87095.1"/>
    </source>
</evidence>
<proteinExistence type="predicted"/>
<dbReference type="OrthoDB" id="2988517at2"/>
<keyword evidence="3" id="KW-1185">Reference proteome</keyword>
<evidence type="ECO:0000313" key="3">
    <source>
        <dbReference type="Proteomes" id="UP000294547"/>
    </source>
</evidence>
<dbReference type="InterPro" id="IPR011051">
    <property type="entry name" value="RmlC_Cupin_sf"/>
</dbReference>
<accession>A0A4R6RLU1</accession>
<sequence>MAPNQDQELNALLAGYAAGTLPPPLSALVAGHLELSPVSRRFVSDLETLSGRAVEEAPPVAIANRDARLAAIFASPAAVTAPKPAKPTGRLPASILRFVGHDVDGIPWKTKLPGLREYKVGDFDGFKTSLFWIGAGRKIPSHTHDGGEVTLVLEGGFSDALGSYERGDISINDASVDHVPVADEDGDCICFAVTDAPLRLTGRFGRLINPFIRG</sequence>
<dbReference type="CDD" id="cd20301">
    <property type="entry name" value="cupin_ChrR"/>
    <property type="match status" value="1"/>
</dbReference>
<dbReference type="InterPro" id="IPR014710">
    <property type="entry name" value="RmlC-like_jellyroll"/>
</dbReference>
<dbReference type="SUPFAM" id="SSF51182">
    <property type="entry name" value="RmlC-like cupins"/>
    <property type="match status" value="1"/>
</dbReference>
<dbReference type="InterPro" id="IPR041916">
    <property type="entry name" value="Anti_sigma_zinc_sf"/>
</dbReference>
<dbReference type="InterPro" id="IPR025979">
    <property type="entry name" value="ChrR-like_cupin_dom"/>
</dbReference>
<dbReference type="AlphaFoldDB" id="A0A4R6RLU1"/>
<name>A0A4R6RLU1_9HYPH</name>
<dbReference type="RefSeq" id="WP_126536043.1">
    <property type="nucleotide sequence ID" value="NZ_BSPM01000008.1"/>
</dbReference>
<feature type="domain" description="ChrR-like cupin" evidence="1">
    <location>
        <begin position="102"/>
        <end position="193"/>
    </location>
</feature>
<evidence type="ECO:0000259" key="1">
    <source>
        <dbReference type="Pfam" id="PF12973"/>
    </source>
</evidence>
<comment type="caution">
    <text evidence="2">The sequence shown here is derived from an EMBL/GenBank/DDBJ whole genome shotgun (WGS) entry which is preliminary data.</text>
</comment>